<proteinExistence type="predicted"/>
<reference evidence="2" key="1">
    <citation type="journal article" date="2019" name="bioRxiv">
        <title>The Genome of the Zebra Mussel, Dreissena polymorpha: A Resource for Invasive Species Research.</title>
        <authorList>
            <person name="McCartney M.A."/>
            <person name="Auch B."/>
            <person name="Kono T."/>
            <person name="Mallez S."/>
            <person name="Zhang Y."/>
            <person name="Obille A."/>
            <person name="Becker A."/>
            <person name="Abrahante J.E."/>
            <person name="Garbe J."/>
            <person name="Badalamenti J.P."/>
            <person name="Herman A."/>
            <person name="Mangelson H."/>
            <person name="Liachko I."/>
            <person name="Sullivan S."/>
            <person name="Sone E.D."/>
            <person name="Koren S."/>
            <person name="Silverstein K.A.T."/>
            <person name="Beckman K.B."/>
            <person name="Gohl D.M."/>
        </authorList>
    </citation>
    <scope>NUCLEOTIDE SEQUENCE</scope>
    <source>
        <strain evidence="2">Duluth1</strain>
        <tissue evidence="2">Whole animal</tissue>
    </source>
</reference>
<reference evidence="2" key="2">
    <citation type="submission" date="2020-11" db="EMBL/GenBank/DDBJ databases">
        <authorList>
            <person name="McCartney M.A."/>
            <person name="Auch B."/>
            <person name="Kono T."/>
            <person name="Mallez S."/>
            <person name="Becker A."/>
            <person name="Gohl D.M."/>
            <person name="Silverstein K.A.T."/>
            <person name="Koren S."/>
            <person name="Bechman K.B."/>
            <person name="Herman A."/>
            <person name="Abrahante J.E."/>
            <person name="Garbe J."/>
        </authorList>
    </citation>
    <scope>NUCLEOTIDE SEQUENCE</scope>
    <source>
        <strain evidence="2">Duluth1</strain>
        <tissue evidence="2">Whole animal</tissue>
    </source>
</reference>
<sequence>MATAVKQRAAAAAVMVKGSRGFAGLGNTAAEISRPPFCEILRRHTGLPIFVLTAAVNDEYHKQLECRWQLYDNFQCVDLRFVCLRAYDDRVSVYSEAAWCDDWF</sequence>
<accession>A0A9D4MH41</accession>
<gene>
    <name evidence="1" type="ORF">DPMN_038410</name>
    <name evidence="2" type="ORF">DPMN_038510</name>
</gene>
<dbReference type="EMBL" id="JAIWYP010000002">
    <property type="protein sequence ID" value="KAH3875147.1"/>
    <property type="molecule type" value="Genomic_DNA"/>
</dbReference>
<organism evidence="2 3">
    <name type="scientific">Dreissena polymorpha</name>
    <name type="common">Zebra mussel</name>
    <name type="synonym">Mytilus polymorpha</name>
    <dbReference type="NCBI Taxonomy" id="45954"/>
    <lineage>
        <taxon>Eukaryota</taxon>
        <taxon>Metazoa</taxon>
        <taxon>Spiralia</taxon>
        <taxon>Lophotrochozoa</taxon>
        <taxon>Mollusca</taxon>
        <taxon>Bivalvia</taxon>
        <taxon>Autobranchia</taxon>
        <taxon>Heteroconchia</taxon>
        <taxon>Euheterodonta</taxon>
        <taxon>Imparidentia</taxon>
        <taxon>Neoheterodontei</taxon>
        <taxon>Myida</taxon>
        <taxon>Dreissenoidea</taxon>
        <taxon>Dreissenidae</taxon>
        <taxon>Dreissena</taxon>
    </lineage>
</organism>
<dbReference type="Proteomes" id="UP000828390">
    <property type="component" value="Unassembled WGS sequence"/>
</dbReference>
<name>A0A9D4MH41_DREPO</name>
<comment type="caution">
    <text evidence="2">The sequence shown here is derived from an EMBL/GenBank/DDBJ whole genome shotgun (WGS) entry which is preliminary data.</text>
</comment>
<evidence type="ECO:0000313" key="3">
    <source>
        <dbReference type="Proteomes" id="UP000828390"/>
    </source>
</evidence>
<dbReference type="EMBL" id="JAIWYP010000002">
    <property type="protein sequence ID" value="KAH3875247.1"/>
    <property type="molecule type" value="Genomic_DNA"/>
</dbReference>
<evidence type="ECO:0000313" key="2">
    <source>
        <dbReference type="EMBL" id="KAH3875247.1"/>
    </source>
</evidence>
<dbReference type="AlphaFoldDB" id="A0A9D4MH41"/>
<keyword evidence="3" id="KW-1185">Reference proteome</keyword>
<protein>
    <submittedName>
        <fullName evidence="2">Uncharacterized protein</fullName>
    </submittedName>
</protein>
<evidence type="ECO:0000313" key="1">
    <source>
        <dbReference type="EMBL" id="KAH3875147.1"/>
    </source>
</evidence>